<dbReference type="AlphaFoldDB" id="A0A2P6MPN7"/>
<dbReference type="EMBL" id="MDYQ01000583">
    <property type="protein sequence ID" value="PRP73655.1"/>
    <property type="molecule type" value="Genomic_DNA"/>
</dbReference>
<dbReference type="SMART" id="SM00220">
    <property type="entry name" value="S_TKc"/>
    <property type="match status" value="1"/>
</dbReference>
<organism evidence="2 4">
    <name type="scientific">Planoprotostelium fungivorum</name>
    <dbReference type="NCBI Taxonomy" id="1890364"/>
    <lineage>
        <taxon>Eukaryota</taxon>
        <taxon>Amoebozoa</taxon>
        <taxon>Evosea</taxon>
        <taxon>Variosea</taxon>
        <taxon>Cavosteliida</taxon>
        <taxon>Cavosteliaceae</taxon>
        <taxon>Planoprotostelium</taxon>
    </lineage>
</organism>
<comment type="caution">
    <text evidence="2">The sequence shown here is derived from an EMBL/GenBank/DDBJ whole genome shotgun (WGS) entry which is preliminary data.</text>
</comment>
<proteinExistence type="predicted"/>
<evidence type="ECO:0000313" key="3">
    <source>
        <dbReference type="EMBL" id="PRP77824.1"/>
    </source>
</evidence>
<evidence type="ECO:0000313" key="4">
    <source>
        <dbReference type="Proteomes" id="UP000241769"/>
    </source>
</evidence>
<protein>
    <recommendedName>
        <fullName evidence="1">Protein kinase domain-containing protein</fullName>
    </recommendedName>
</protein>
<feature type="domain" description="Protein kinase" evidence="1">
    <location>
        <begin position="1"/>
        <end position="142"/>
    </location>
</feature>
<dbReference type="Gene3D" id="1.10.510.10">
    <property type="entry name" value="Transferase(Phosphotransferase) domain 1"/>
    <property type="match status" value="1"/>
</dbReference>
<gene>
    <name evidence="3" type="ORF">PROFUN_14143</name>
    <name evidence="2" type="ORF">PROFUN_16743</name>
</gene>
<dbReference type="STRING" id="1890364.A0A2P6MPN7"/>
<dbReference type="Proteomes" id="UP000241769">
    <property type="component" value="Unassembled WGS sequence"/>
</dbReference>
<dbReference type="GO" id="GO:0004672">
    <property type="term" value="F:protein kinase activity"/>
    <property type="evidence" value="ECO:0007669"/>
    <property type="project" value="InterPro"/>
</dbReference>
<dbReference type="PROSITE" id="PS50011">
    <property type="entry name" value="PROTEIN_KINASE_DOM"/>
    <property type="match status" value="1"/>
</dbReference>
<dbReference type="PANTHER" id="PTHR44167:SF24">
    <property type="entry name" value="SERINE_THREONINE-PROTEIN KINASE CHK2"/>
    <property type="match status" value="1"/>
</dbReference>
<keyword evidence="4" id="KW-1185">Reference proteome</keyword>
<dbReference type="EMBL" id="MDYQ01000253">
    <property type="protein sequence ID" value="PRP77824.1"/>
    <property type="molecule type" value="Genomic_DNA"/>
</dbReference>
<dbReference type="GO" id="GO:0005524">
    <property type="term" value="F:ATP binding"/>
    <property type="evidence" value="ECO:0007669"/>
    <property type="project" value="InterPro"/>
</dbReference>
<dbReference type="InterPro" id="IPR000719">
    <property type="entry name" value="Prot_kinase_dom"/>
</dbReference>
<evidence type="ECO:0000259" key="1">
    <source>
        <dbReference type="PROSITE" id="PS50011"/>
    </source>
</evidence>
<dbReference type="OrthoDB" id="193931at2759"/>
<dbReference type="PANTHER" id="PTHR44167">
    <property type="entry name" value="OVARIAN-SPECIFIC SERINE/THREONINE-PROTEIN KINASE LOK-RELATED"/>
    <property type="match status" value="1"/>
</dbReference>
<reference evidence="2 4" key="1">
    <citation type="journal article" date="2018" name="Genome Biol. Evol.">
        <title>Multiple Roots of Fruiting Body Formation in Amoebozoa.</title>
        <authorList>
            <person name="Hillmann F."/>
            <person name="Forbes G."/>
            <person name="Novohradska S."/>
            <person name="Ferling I."/>
            <person name="Riege K."/>
            <person name="Groth M."/>
            <person name="Westermann M."/>
            <person name="Marz M."/>
            <person name="Spaller T."/>
            <person name="Winckler T."/>
            <person name="Schaap P."/>
            <person name="Glockner G."/>
        </authorList>
    </citation>
    <scope>NUCLEOTIDE SEQUENCE [LARGE SCALE GENOMIC DNA]</scope>
    <source>
        <strain evidence="2 4">Jena</strain>
    </source>
</reference>
<feature type="non-terminal residue" evidence="2">
    <location>
        <position position="1"/>
    </location>
</feature>
<dbReference type="InterPro" id="IPR011009">
    <property type="entry name" value="Kinase-like_dom_sf"/>
</dbReference>
<dbReference type="SUPFAM" id="SSF56112">
    <property type="entry name" value="Protein kinase-like (PK-like)"/>
    <property type="match status" value="1"/>
</dbReference>
<accession>A0A2P6MPN7</accession>
<sequence>PQNILYGDTLKRIIKVIDFGFGKNTKAERLNYSIAGTEEYMAPEVMKRSYDYFKIDIFSCGCVLHYLLFGKSALISGESPSVLYGNISAGKYPLPVSSSGESNLLSSSSDATAAVKKLFTKLLAEKAEDRYTAEEALNDPWFTENSAQ</sequence>
<evidence type="ECO:0000313" key="2">
    <source>
        <dbReference type="EMBL" id="PRP73655.1"/>
    </source>
</evidence>
<dbReference type="Pfam" id="PF00069">
    <property type="entry name" value="Pkinase"/>
    <property type="match status" value="1"/>
</dbReference>
<name>A0A2P6MPN7_9EUKA</name>
<dbReference type="InParanoid" id="A0A2P6MPN7"/>